<dbReference type="Proteomes" id="UP000260773">
    <property type="component" value="Unassembled WGS sequence"/>
</dbReference>
<dbReference type="PANTHER" id="PTHR18901:SF38">
    <property type="entry name" value="PSEUDOURIDINE-5'-PHOSPHATASE"/>
    <property type="match status" value="1"/>
</dbReference>
<dbReference type="InterPro" id="IPR041492">
    <property type="entry name" value="HAD_2"/>
</dbReference>
<dbReference type="InterPro" id="IPR023214">
    <property type="entry name" value="HAD_sf"/>
</dbReference>
<evidence type="ECO:0000313" key="1">
    <source>
        <dbReference type="EMBL" id="RGB77639.1"/>
    </source>
</evidence>
<dbReference type="SFLD" id="SFLDG01129">
    <property type="entry name" value="C1.5:_HAD__Beta-PGM__Phosphata"/>
    <property type="match status" value="1"/>
</dbReference>
<name>A0A3E2TKE7_9FIRM</name>
<dbReference type="Pfam" id="PF13419">
    <property type="entry name" value="HAD_2"/>
    <property type="match status" value="1"/>
</dbReference>
<dbReference type="AlphaFoldDB" id="A0A3E2TKE7"/>
<dbReference type="CDD" id="cd07505">
    <property type="entry name" value="HAD_BPGM-like"/>
    <property type="match status" value="1"/>
</dbReference>
<dbReference type="SUPFAM" id="SSF56784">
    <property type="entry name" value="HAD-like"/>
    <property type="match status" value="1"/>
</dbReference>
<protein>
    <submittedName>
        <fullName evidence="1">HAD family phosphatase</fullName>
    </submittedName>
</protein>
<evidence type="ECO:0000313" key="2">
    <source>
        <dbReference type="Proteomes" id="UP000260773"/>
    </source>
</evidence>
<organism evidence="1 2">
    <name type="scientific">Coprococcus catus</name>
    <dbReference type="NCBI Taxonomy" id="116085"/>
    <lineage>
        <taxon>Bacteria</taxon>
        <taxon>Bacillati</taxon>
        <taxon>Bacillota</taxon>
        <taxon>Clostridia</taxon>
        <taxon>Lachnospirales</taxon>
        <taxon>Lachnospiraceae</taxon>
        <taxon>Coprococcus</taxon>
    </lineage>
</organism>
<proteinExistence type="predicted"/>
<dbReference type="SFLD" id="SFLDG01135">
    <property type="entry name" value="C1.5.6:_HAD__Beta-PGM__Phospha"/>
    <property type="match status" value="1"/>
</dbReference>
<dbReference type="Gene3D" id="1.10.150.240">
    <property type="entry name" value="Putative phosphatase, domain 2"/>
    <property type="match status" value="1"/>
</dbReference>
<gene>
    <name evidence="1" type="ORF">DW070_12155</name>
</gene>
<dbReference type="GO" id="GO:0016791">
    <property type="term" value="F:phosphatase activity"/>
    <property type="evidence" value="ECO:0007669"/>
    <property type="project" value="TreeGrafter"/>
</dbReference>
<dbReference type="PANTHER" id="PTHR18901">
    <property type="entry name" value="2-DEOXYGLUCOSE-6-PHOSPHATE PHOSPHATASE 2"/>
    <property type="match status" value="1"/>
</dbReference>
<accession>A0A3E2TKE7</accession>
<dbReference type="InterPro" id="IPR006439">
    <property type="entry name" value="HAD-SF_hydro_IA"/>
</dbReference>
<dbReference type="InterPro" id="IPR023198">
    <property type="entry name" value="PGP-like_dom2"/>
</dbReference>
<dbReference type="Gene3D" id="3.40.50.1000">
    <property type="entry name" value="HAD superfamily/HAD-like"/>
    <property type="match status" value="1"/>
</dbReference>
<dbReference type="SFLD" id="SFLDS00003">
    <property type="entry name" value="Haloacid_Dehalogenase"/>
    <property type="match status" value="1"/>
</dbReference>
<dbReference type="PRINTS" id="PR00413">
    <property type="entry name" value="HADHALOGNASE"/>
</dbReference>
<dbReference type="InterPro" id="IPR036412">
    <property type="entry name" value="HAD-like_sf"/>
</dbReference>
<sequence>MMKNDIERLLEGKEAVIFDVDGTLIDSMGVWEEVDRIYLTRHGKPMSEDLQRKLAGLSILQAADYFRNVIGIDDPPEKMLAEWNELAFEQYRHEIQMKPGAAKWLSLIEGKELPMAVATSNTRKLAMTALHAQDIEHYFRVIMTGEDVVKGKPDPFVYQEAARRLGVNPKNCLVFEDIPEGIQAGLSAGMTVCAVQDDFSDYQIEEKKKLAHYYINSFEDIFNNKVEVLA</sequence>
<reference evidence="1 2" key="1">
    <citation type="submission" date="2018-08" db="EMBL/GenBank/DDBJ databases">
        <title>A genome reference for cultivated species of the human gut microbiota.</title>
        <authorList>
            <person name="Zou Y."/>
            <person name="Xue W."/>
            <person name="Luo G."/>
        </authorList>
    </citation>
    <scope>NUCLEOTIDE SEQUENCE [LARGE SCALE GENOMIC DNA]</scope>
    <source>
        <strain evidence="1 2">AF45-17</strain>
    </source>
</reference>
<dbReference type="NCBIfam" id="TIGR01509">
    <property type="entry name" value="HAD-SF-IA-v3"/>
    <property type="match status" value="1"/>
</dbReference>
<comment type="caution">
    <text evidence="1">The sequence shown here is derived from an EMBL/GenBank/DDBJ whole genome shotgun (WGS) entry which is preliminary data.</text>
</comment>
<dbReference type="EMBL" id="QVEP01000033">
    <property type="protein sequence ID" value="RGB77639.1"/>
    <property type="molecule type" value="Genomic_DNA"/>
</dbReference>